<proteinExistence type="inferred from homology"/>
<dbReference type="PANTHER" id="PTHR33393:SF11">
    <property type="entry name" value="POLYGLUTAMINE SYNTHESIS ACCESSORY PROTEIN RV0574C-RELATED"/>
    <property type="match status" value="1"/>
</dbReference>
<dbReference type="SUPFAM" id="SSF56300">
    <property type="entry name" value="Metallo-dependent phosphatases"/>
    <property type="match status" value="1"/>
</dbReference>
<dbReference type="CDD" id="cd07381">
    <property type="entry name" value="MPP_CapA"/>
    <property type="match status" value="1"/>
</dbReference>
<dbReference type="Proteomes" id="UP001501729">
    <property type="component" value="Unassembled WGS sequence"/>
</dbReference>
<reference evidence="3 4" key="1">
    <citation type="journal article" date="2019" name="Int. J. Syst. Evol. Microbiol.">
        <title>The Global Catalogue of Microorganisms (GCM) 10K type strain sequencing project: providing services to taxonomists for standard genome sequencing and annotation.</title>
        <authorList>
            <consortium name="The Broad Institute Genomics Platform"/>
            <consortium name="The Broad Institute Genome Sequencing Center for Infectious Disease"/>
            <person name="Wu L."/>
            <person name="Ma J."/>
        </authorList>
    </citation>
    <scope>NUCLEOTIDE SEQUENCE [LARGE SCALE GENOMIC DNA]</scope>
    <source>
        <strain evidence="3 4">JCM 17504</strain>
    </source>
</reference>
<accession>A0AAV3URF9</accession>
<comment type="similarity">
    <text evidence="1">Belongs to the CapA family.</text>
</comment>
<evidence type="ECO:0000259" key="2">
    <source>
        <dbReference type="SMART" id="SM00854"/>
    </source>
</evidence>
<evidence type="ECO:0000313" key="3">
    <source>
        <dbReference type="EMBL" id="GAA5065396.1"/>
    </source>
</evidence>
<evidence type="ECO:0000256" key="1">
    <source>
        <dbReference type="ARBA" id="ARBA00005662"/>
    </source>
</evidence>
<dbReference type="Pfam" id="PF09587">
    <property type="entry name" value="PGA_cap"/>
    <property type="match status" value="1"/>
</dbReference>
<comment type="caution">
    <text evidence="3">The sequence shown here is derived from an EMBL/GenBank/DDBJ whole genome shotgun (WGS) entry which is preliminary data.</text>
</comment>
<organism evidence="3 4">
    <name type="scientific">Haladaptatus pallidirubidus</name>
    <dbReference type="NCBI Taxonomy" id="1008152"/>
    <lineage>
        <taxon>Archaea</taxon>
        <taxon>Methanobacteriati</taxon>
        <taxon>Methanobacteriota</taxon>
        <taxon>Stenosarchaea group</taxon>
        <taxon>Halobacteria</taxon>
        <taxon>Halobacteriales</taxon>
        <taxon>Haladaptataceae</taxon>
        <taxon>Haladaptatus</taxon>
    </lineage>
</organism>
<dbReference type="PANTHER" id="PTHR33393">
    <property type="entry name" value="POLYGLUTAMINE SYNTHESIS ACCESSORY PROTEIN RV0574C-RELATED"/>
    <property type="match status" value="1"/>
</dbReference>
<dbReference type="InterPro" id="IPR052169">
    <property type="entry name" value="CW_Biosynth-Accessory"/>
</dbReference>
<dbReference type="InterPro" id="IPR029052">
    <property type="entry name" value="Metallo-depent_PP-like"/>
</dbReference>
<dbReference type="SMART" id="SM00854">
    <property type="entry name" value="PGA_cap"/>
    <property type="match status" value="1"/>
</dbReference>
<feature type="domain" description="Capsule synthesis protein CapA" evidence="2">
    <location>
        <begin position="41"/>
        <end position="362"/>
    </location>
</feature>
<dbReference type="EMBL" id="BAABKX010000030">
    <property type="protein sequence ID" value="GAA5065396.1"/>
    <property type="molecule type" value="Genomic_DNA"/>
</dbReference>
<dbReference type="AlphaFoldDB" id="A0AAV3URF9"/>
<name>A0AAV3URF9_9EURY</name>
<protein>
    <submittedName>
        <fullName evidence="3">CapA family protein</fullName>
    </submittedName>
</protein>
<gene>
    <name evidence="3" type="ORF">GCM10025751_56270</name>
</gene>
<keyword evidence="4" id="KW-1185">Reference proteome</keyword>
<evidence type="ECO:0000313" key="4">
    <source>
        <dbReference type="Proteomes" id="UP001501729"/>
    </source>
</evidence>
<sequence length="483" mass="53450">MTQTLTDRDILTNDEYIVMFDGNSLHDMTNSPYGREGKELTLAAAGDAILTRKQSIYEDERFVRLLDRIRDADVSFVNLEVLLHDYEGYPAANSGGTYMRAPPWVADELRWSGFDIFAAATNHTGDFSHGGMEATMQALDEREIPYAGLGENLADARRPAYVDTPGGRVGVVAACSTITPGSEAGIQRPDIHGRPGLSPLHLETRYTVPEEVHDQLKSMSENLGLEDLKDRHERLGFPVPGGKHEGFSLLNVGGTQHLQFEAGDEFAVTQRPREADTTAILDQICQARSQSDWVLVSLHVHEGVGGVLNDETVPEFLERFAHQCIDAGADAFLGHGPHVLRGIEIYDGAPIFYSLGNFMMQNETVTKLPAELFDKYDLPRYESLPADLFDARISDEEERRIGFLADAAFWETVVPVCHFQDGGLQQISLYPVDLGYEQPRPRRGRPVLATETKASEILETAVSLSEPYGTEITIDGEIGRIDV</sequence>
<dbReference type="InterPro" id="IPR019079">
    <property type="entry name" value="Capsule_synth_CapA"/>
</dbReference>